<organism evidence="2 3">
    <name type="scientific">Mycolicibacterium mucogenicum</name>
    <name type="common">Mycobacterium mucogenicum</name>
    <dbReference type="NCBI Taxonomy" id="56689"/>
    <lineage>
        <taxon>Bacteria</taxon>
        <taxon>Bacillati</taxon>
        <taxon>Actinomycetota</taxon>
        <taxon>Actinomycetes</taxon>
        <taxon>Mycobacteriales</taxon>
        <taxon>Mycobacteriaceae</taxon>
        <taxon>Mycolicibacterium</taxon>
    </lineage>
</organism>
<accession>A0A4R5WKA2</accession>
<feature type="compositionally biased region" description="Polar residues" evidence="1">
    <location>
        <begin position="658"/>
        <end position="668"/>
    </location>
</feature>
<protein>
    <recommendedName>
        <fullName evidence="4">Glycoside hydrolase family 5 domain-containing protein</fullName>
    </recommendedName>
</protein>
<dbReference type="SUPFAM" id="SSF51445">
    <property type="entry name" value="(Trans)glycosidases"/>
    <property type="match status" value="1"/>
</dbReference>
<dbReference type="EMBL" id="SDLO01000005">
    <property type="protein sequence ID" value="TDK91327.1"/>
    <property type="molecule type" value="Genomic_DNA"/>
</dbReference>
<evidence type="ECO:0000313" key="2">
    <source>
        <dbReference type="EMBL" id="TDK91327.1"/>
    </source>
</evidence>
<dbReference type="PANTHER" id="PTHR12631:SF10">
    <property type="entry name" value="BETA-XYLOSIDASE-LIKE PROTEIN-RELATED"/>
    <property type="match status" value="1"/>
</dbReference>
<gene>
    <name evidence="2" type="ORF">EUA03_08630</name>
</gene>
<dbReference type="GO" id="GO:0004553">
    <property type="term" value="F:hydrolase activity, hydrolyzing O-glycosyl compounds"/>
    <property type="evidence" value="ECO:0007669"/>
    <property type="project" value="TreeGrafter"/>
</dbReference>
<proteinExistence type="predicted"/>
<feature type="compositionally biased region" description="Basic and acidic residues" evidence="1">
    <location>
        <begin position="628"/>
        <end position="641"/>
    </location>
</feature>
<feature type="compositionally biased region" description="Low complexity" evidence="1">
    <location>
        <begin position="645"/>
        <end position="657"/>
    </location>
</feature>
<feature type="compositionally biased region" description="Basic and acidic residues" evidence="1">
    <location>
        <begin position="548"/>
        <end position="583"/>
    </location>
</feature>
<dbReference type="PANTHER" id="PTHR12631">
    <property type="entry name" value="ALPHA-L-IDURONIDASE"/>
    <property type="match status" value="1"/>
</dbReference>
<reference evidence="2 3" key="1">
    <citation type="submission" date="2019-01" db="EMBL/GenBank/DDBJ databases">
        <title>High-quality-draft genome sequences of five non-tuberculosis mycobacteriaceae isolated from a nosocomial environment.</title>
        <authorList>
            <person name="Tiago I."/>
            <person name="Alarico S."/>
            <person name="Pereira S.G."/>
            <person name="Coelho C."/>
            <person name="Maranha A."/>
            <person name="Empadinhas N."/>
        </authorList>
    </citation>
    <scope>NUCLEOTIDE SEQUENCE [LARGE SCALE GENOMIC DNA]</scope>
    <source>
        <strain evidence="2 3">24AIII</strain>
    </source>
</reference>
<evidence type="ECO:0000313" key="3">
    <source>
        <dbReference type="Proteomes" id="UP000294929"/>
    </source>
</evidence>
<comment type="caution">
    <text evidence="2">The sequence shown here is derived from an EMBL/GenBank/DDBJ whole genome shotgun (WGS) entry which is preliminary data.</text>
</comment>
<feature type="compositionally biased region" description="Basic and acidic residues" evidence="1">
    <location>
        <begin position="497"/>
        <end position="539"/>
    </location>
</feature>
<evidence type="ECO:0000256" key="1">
    <source>
        <dbReference type="SAM" id="MobiDB-lite"/>
    </source>
</evidence>
<dbReference type="InterPro" id="IPR017853">
    <property type="entry name" value="GH"/>
</dbReference>
<dbReference type="AlphaFoldDB" id="A0A4R5WKA2"/>
<dbReference type="InterPro" id="IPR051923">
    <property type="entry name" value="Glycosyl_Hydrolase_39"/>
</dbReference>
<sequence>MLIPLAVVCAYAAQLVQPVTHTAVTPTAEIVSALSTIGMADSSLYGMSKQDIDTTLDMLQSMGVQDVRVYIPWVYTQPLPNQYNWAPIDDIMNAAKARNMGVLAMVNSTPVWAGTDGNFPGAKTPDPVAYANFMTQVATRYGKTISAYEVWNEVNCVCFYDPISPSSYTDLLKAAYPAIKAADPTATVIAAGLGSVFTFGGVTMNPVDYVNGMYAAGAKGYFDALAFHPYQETLKFSDGENVVLSPFTQIQKIYDLMAANGDGLKKIWITEYGVPTNNVSEHTQAEFIKNLIETWQTMSTDGQFYGGPIFIYTTRDDQPGAGKFGVFYADWIPKEAAFVIAQEILRLNGVGGVEGIAARILAAVRLAIGAVVDTVVKIGQAVVKVVDAAWNAFVDVTKAVTQAVVNTVKWVTNAVVQGVKWVANTAVDVTKAVVAGISNIIQKIGDIIRPPTSVAAVNPTAALKAVATMKEAAAELNSPKAAGATKQEPATGVKVAPVKETEVKETEVKDAGGPDAVKEPAEEPGKEPEVKPVDEKSTEPKNPASVEPDVKAPESKTPETKAPDGKDAVKAESDGKKPAREKGSAGATKDQPKSEAPKSADAPKQANSPKRGKGKKAGQNATGSGKPVVDKAADAGPKDPSPRGAAPKAKPVKAAAAETSSQGVAHNE</sequence>
<dbReference type="Gene3D" id="3.20.20.80">
    <property type="entry name" value="Glycosidases"/>
    <property type="match status" value="1"/>
</dbReference>
<feature type="region of interest" description="Disordered" evidence="1">
    <location>
        <begin position="477"/>
        <end position="668"/>
    </location>
</feature>
<dbReference type="Proteomes" id="UP000294929">
    <property type="component" value="Unassembled WGS sequence"/>
</dbReference>
<evidence type="ECO:0008006" key="4">
    <source>
        <dbReference type="Google" id="ProtNLM"/>
    </source>
</evidence>
<dbReference type="RefSeq" id="WP_133426265.1">
    <property type="nucleotide sequence ID" value="NZ_SDLO01000005.1"/>
</dbReference>
<name>A0A4R5WKA2_MYCMU</name>